<reference evidence="3" key="1">
    <citation type="journal article" date="2019" name="Science">
        <title>Mutation of a bHLH transcription factor allowed almond domestication.</title>
        <authorList>
            <person name="Sanchez-Perez R."/>
            <person name="Pavan S."/>
            <person name="Mazzeo R."/>
            <person name="Moldovan C."/>
            <person name="Aiese Cigliano R."/>
            <person name="Del Cueto J."/>
            <person name="Ricciardi F."/>
            <person name="Lotti C."/>
            <person name="Ricciardi L."/>
            <person name="Dicenta F."/>
            <person name="Lopez-Marques R.L."/>
            <person name="Lindberg Moller B."/>
        </authorList>
    </citation>
    <scope>NUCLEOTIDE SEQUENCE</scope>
</reference>
<feature type="region of interest" description="Disordered" evidence="1">
    <location>
        <begin position="346"/>
        <end position="365"/>
    </location>
</feature>
<sequence length="365" mass="40709">LLKLQPWLSKARVKRSALSETQLTTKKLQHELEYQNPIIFQSSNMLANANLICCNFFSTFPSLPLKNPTFRTSLQTQNLKARISHSKTTSKVSIFSGTHNGKTSIFTFQKGPLQICQSTLNSQKPEDPVLNESASLESELGKSENGADGGSWTTSVLLFVLWGALLYYVFNLAPDQTPSQDMYFLKKLLNLKGDDGFRMNEVLVSVWYIMGLWPLVYSMLLLPTGRSSKSKVPVWPFLILSFFGGAYALLPYFVLWRPPPPPVDESELTKWPLNFLESKLTAWISLAAGLGIVIYAGLADGADWKEYYQYFNGSKFKSSSNGYCGAIFTRSFAGPALYLALRPSLSTEANSPSPTDPKLHHEEDG</sequence>
<gene>
    <name evidence="3" type="ORF">Prudu_1448S000800</name>
</gene>
<feature type="non-terminal residue" evidence="3">
    <location>
        <position position="1"/>
    </location>
</feature>
<proteinExistence type="predicted"/>
<protein>
    <recommendedName>
        <fullName evidence="4">Transmembrane protein</fullName>
    </recommendedName>
</protein>
<feature type="non-terminal residue" evidence="3">
    <location>
        <position position="365"/>
    </location>
</feature>
<name>A0A5H2XX01_PRUDU</name>
<feature type="transmembrane region" description="Helical" evidence="2">
    <location>
        <begin position="202"/>
        <end position="222"/>
    </location>
</feature>
<dbReference type="PANTHER" id="PTHR36009">
    <property type="match status" value="1"/>
</dbReference>
<feature type="transmembrane region" description="Helical" evidence="2">
    <location>
        <begin position="280"/>
        <end position="298"/>
    </location>
</feature>
<dbReference type="AlphaFoldDB" id="A0A5H2XX01"/>
<dbReference type="EMBL" id="AP021785">
    <property type="protein sequence ID" value="BBN70235.1"/>
    <property type="molecule type" value="Genomic_DNA"/>
</dbReference>
<evidence type="ECO:0008006" key="4">
    <source>
        <dbReference type="Google" id="ProtNLM"/>
    </source>
</evidence>
<accession>A0A5H2XX01</accession>
<feature type="transmembrane region" description="Helical" evidence="2">
    <location>
        <begin position="152"/>
        <end position="170"/>
    </location>
</feature>
<evidence type="ECO:0000256" key="1">
    <source>
        <dbReference type="SAM" id="MobiDB-lite"/>
    </source>
</evidence>
<keyword evidence="2" id="KW-0812">Transmembrane</keyword>
<organism evidence="3">
    <name type="scientific">Prunus dulcis</name>
    <name type="common">Almond</name>
    <name type="synonym">Amygdalus dulcis</name>
    <dbReference type="NCBI Taxonomy" id="3755"/>
    <lineage>
        <taxon>Eukaryota</taxon>
        <taxon>Viridiplantae</taxon>
        <taxon>Streptophyta</taxon>
        <taxon>Embryophyta</taxon>
        <taxon>Tracheophyta</taxon>
        <taxon>Spermatophyta</taxon>
        <taxon>Magnoliopsida</taxon>
        <taxon>eudicotyledons</taxon>
        <taxon>Gunneridae</taxon>
        <taxon>Pentapetalae</taxon>
        <taxon>rosids</taxon>
        <taxon>fabids</taxon>
        <taxon>Rosales</taxon>
        <taxon>Rosaceae</taxon>
        <taxon>Amygdaloideae</taxon>
        <taxon>Amygdaleae</taxon>
        <taxon>Prunus</taxon>
    </lineage>
</organism>
<evidence type="ECO:0000256" key="2">
    <source>
        <dbReference type="SAM" id="Phobius"/>
    </source>
</evidence>
<dbReference type="PANTHER" id="PTHR36009:SF3">
    <property type="entry name" value="TRANSMEMBRANE PROTEIN"/>
    <property type="match status" value="1"/>
</dbReference>
<keyword evidence="2" id="KW-1133">Transmembrane helix</keyword>
<keyword evidence="2" id="KW-0472">Membrane</keyword>
<feature type="transmembrane region" description="Helical" evidence="2">
    <location>
        <begin position="234"/>
        <end position="254"/>
    </location>
</feature>
<evidence type="ECO:0000313" key="3">
    <source>
        <dbReference type="EMBL" id="BBN70235.1"/>
    </source>
</evidence>